<dbReference type="AlphaFoldDB" id="A0AAD9A6K1"/>
<evidence type="ECO:0000256" key="1">
    <source>
        <dbReference type="ARBA" id="ARBA00004123"/>
    </source>
</evidence>
<evidence type="ECO:0000256" key="3">
    <source>
        <dbReference type="ARBA" id="ARBA00023242"/>
    </source>
</evidence>
<name>A0AAD9A6K1_9PEZI</name>
<feature type="coiled-coil region" evidence="4">
    <location>
        <begin position="320"/>
        <end position="354"/>
    </location>
</feature>
<feature type="compositionally biased region" description="Polar residues" evidence="5">
    <location>
        <begin position="53"/>
        <end position="65"/>
    </location>
</feature>
<sequence length="359" mass="40179">MSLFGAPKPAGQTGGGLFGGGGFGSTLGQSTQQPQQQQQQQPAQQQGGLSLFGQPQQSQGSTLGFGQSLAQPQQNQQQQQQQQQQQMPSLSQSQAQLSSSLWQPGRDTPQNQKPIPEQMALIIEKWNPTNPNCAFKHYFYNKVDEAAVPFYKPGPHEDPKEWEEALQKKPAPGFIPVLCTGFNGVAARLQTQKKVVGELNVRLHQINASLDAILSRHDLETSVRALAARRRHVVLRERCLALAARVQVLRNRGYAMSGDEDDLRLKLAELERSVQDPALAAREEELWSRLIVLRDYADQLMKEANKPAFASGEGLNEETEHKAKKVLEDYEKQIQHLKKEVESITKDFEQWEKERNPSS</sequence>
<evidence type="ECO:0000313" key="7">
    <source>
        <dbReference type="EMBL" id="KAK1842052.1"/>
    </source>
</evidence>
<accession>A0AAD9A6K1</accession>
<dbReference type="EMBL" id="JAQOWY010000438">
    <property type="protein sequence ID" value="KAK1842052.1"/>
    <property type="molecule type" value="Genomic_DNA"/>
</dbReference>
<evidence type="ECO:0000259" key="6">
    <source>
        <dbReference type="Pfam" id="PF13874"/>
    </source>
</evidence>
<gene>
    <name evidence="7" type="ORF">CCHR01_15329</name>
</gene>
<dbReference type="GO" id="GO:0036228">
    <property type="term" value="P:protein localization to nuclear inner membrane"/>
    <property type="evidence" value="ECO:0007669"/>
    <property type="project" value="TreeGrafter"/>
</dbReference>
<protein>
    <submittedName>
        <fullName evidence="7">Nucleoporin nup44</fullName>
    </submittedName>
</protein>
<organism evidence="7 8">
    <name type="scientific">Colletotrichum chrysophilum</name>
    <dbReference type="NCBI Taxonomy" id="1836956"/>
    <lineage>
        <taxon>Eukaryota</taxon>
        <taxon>Fungi</taxon>
        <taxon>Dikarya</taxon>
        <taxon>Ascomycota</taxon>
        <taxon>Pezizomycotina</taxon>
        <taxon>Sordariomycetes</taxon>
        <taxon>Hypocreomycetidae</taxon>
        <taxon>Glomerellales</taxon>
        <taxon>Glomerellaceae</taxon>
        <taxon>Colletotrichum</taxon>
        <taxon>Colletotrichum gloeosporioides species complex</taxon>
    </lineage>
</organism>
<comment type="subcellular location">
    <subcellularLocation>
        <location evidence="1">Nucleus</location>
    </subcellularLocation>
</comment>
<feature type="compositionally biased region" description="Low complexity" evidence="5">
    <location>
        <begin position="26"/>
        <end position="46"/>
    </location>
</feature>
<feature type="compositionally biased region" description="Gly residues" evidence="5">
    <location>
        <begin position="12"/>
        <end position="25"/>
    </location>
</feature>
<dbReference type="GO" id="GO:0017056">
    <property type="term" value="F:structural constituent of nuclear pore"/>
    <property type="evidence" value="ECO:0007669"/>
    <property type="project" value="TreeGrafter"/>
</dbReference>
<evidence type="ECO:0000256" key="4">
    <source>
        <dbReference type="SAM" id="Coils"/>
    </source>
</evidence>
<keyword evidence="2" id="KW-0813">Transport</keyword>
<evidence type="ECO:0000256" key="2">
    <source>
        <dbReference type="ARBA" id="ARBA00022448"/>
    </source>
</evidence>
<dbReference type="GO" id="GO:0006607">
    <property type="term" value="P:NLS-bearing protein import into nucleus"/>
    <property type="evidence" value="ECO:0007669"/>
    <property type="project" value="TreeGrafter"/>
</dbReference>
<keyword evidence="8" id="KW-1185">Reference proteome</keyword>
<feature type="domain" description="Nucleoporin Nup54 alpha-helical" evidence="6">
    <location>
        <begin position="154"/>
        <end position="290"/>
    </location>
</feature>
<dbReference type="InterPro" id="IPR025712">
    <property type="entry name" value="Nup54_alpha-helical_dom"/>
</dbReference>
<keyword evidence="4" id="KW-0175">Coiled coil</keyword>
<comment type="caution">
    <text evidence="7">The sequence shown here is derived from an EMBL/GenBank/DDBJ whole genome shotgun (WGS) entry which is preliminary data.</text>
</comment>
<proteinExistence type="predicted"/>
<dbReference type="Gene3D" id="1.20.5.490">
    <property type="entry name" value="Single helix bin"/>
    <property type="match status" value="1"/>
</dbReference>
<dbReference type="InterPro" id="IPR024864">
    <property type="entry name" value="Nup54/Nup57/Nup44"/>
</dbReference>
<evidence type="ECO:0000313" key="8">
    <source>
        <dbReference type="Proteomes" id="UP001243330"/>
    </source>
</evidence>
<keyword evidence="3" id="KW-0539">Nucleus</keyword>
<dbReference type="PANTHER" id="PTHR13000:SF0">
    <property type="entry name" value="NUCLEOPORIN P54"/>
    <property type="match status" value="1"/>
</dbReference>
<dbReference type="Pfam" id="PF13874">
    <property type="entry name" value="Nup54"/>
    <property type="match status" value="1"/>
</dbReference>
<evidence type="ECO:0000256" key="5">
    <source>
        <dbReference type="SAM" id="MobiDB-lite"/>
    </source>
</evidence>
<dbReference type="GO" id="GO:0006999">
    <property type="term" value="P:nuclear pore organization"/>
    <property type="evidence" value="ECO:0007669"/>
    <property type="project" value="TreeGrafter"/>
</dbReference>
<feature type="region of interest" description="Disordered" evidence="5">
    <location>
        <begin position="1"/>
        <end position="113"/>
    </location>
</feature>
<reference evidence="7" key="1">
    <citation type="submission" date="2023-01" db="EMBL/GenBank/DDBJ databases">
        <title>Colletotrichum chrysophilum M932 genome sequence.</title>
        <authorList>
            <person name="Baroncelli R."/>
        </authorList>
    </citation>
    <scope>NUCLEOTIDE SEQUENCE</scope>
    <source>
        <strain evidence="7">M932</strain>
    </source>
</reference>
<dbReference type="PANTHER" id="PTHR13000">
    <property type="entry name" value="NUCLEOPORIN P54"/>
    <property type="match status" value="1"/>
</dbReference>
<feature type="compositionally biased region" description="Low complexity" evidence="5">
    <location>
        <begin position="67"/>
        <end position="103"/>
    </location>
</feature>
<dbReference type="Pfam" id="PF18570">
    <property type="entry name" value="Nup54_57_C"/>
    <property type="match status" value="1"/>
</dbReference>
<dbReference type="GO" id="GO:0044613">
    <property type="term" value="C:nuclear pore central transport channel"/>
    <property type="evidence" value="ECO:0007669"/>
    <property type="project" value="TreeGrafter"/>
</dbReference>
<dbReference type="Proteomes" id="UP001243330">
    <property type="component" value="Unassembled WGS sequence"/>
</dbReference>
<dbReference type="Gene3D" id="1.20.5.3600">
    <property type="match status" value="1"/>
</dbReference>